<proteinExistence type="predicted"/>
<dbReference type="OrthoDB" id="9787204at2"/>
<evidence type="ECO:0000313" key="3">
    <source>
        <dbReference type="Proteomes" id="UP000054621"/>
    </source>
</evidence>
<dbReference type="Gene3D" id="2.130.10.10">
    <property type="entry name" value="YVTN repeat-like/Quinoprotein amine dehydrogenase"/>
    <property type="match status" value="1"/>
</dbReference>
<dbReference type="EMBL" id="LNYV01000005">
    <property type="protein sequence ID" value="KTD59645.1"/>
    <property type="molecule type" value="Genomic_DNA"/>
</dbReference>
<dbReference type="Gene3D" id="2.120.10.10">
    <property type="match status" value="1"/>
</dbReference>
<dbReference type="STRING" id="28087.Lsai_0556"/>
<evidence type="ECO:0000256" key="1">
    <source>
        <dbReference type="SAM" id="SignalP"/>
    </source>
</evidence>
<comment type="caution">
    <text evidence="2">The sequence shown here is derived from an EMBL/GenBank/DDBJ whole genome shotgun (WGS) entry which is preliminary data.</text>
</comment>
<dbReference type="SUPFAM" id="SSF50939">
    <property type="entry name" value="Sialidases"/>
    <property type="match status" value="2"/>
</dbReference>
<dbReference type="AlphaFoldDB" id="A0A0W0YRZ0"/>
<organism evidence="2 3">
    <name type="scientific">Legionella sainthelensi</name>
    <dbReference type="NCBI Taxonomy" id="28087"/>
    <lineage>
        <taxon>Bacteria</taxon>
        <taxon>Pseudomonadati</taxon>
        <taxon>Pseudomonadota</taxon>
        <taxon>Gammaproteobacteria</taxon>
        <taxon>Legionellales</taxon>
        <taxon>Legionellaceae</taxon>
        <taxon>Legionella</taxon>
    </lineage>
</organism>
<accession>A0A0W0YRZ0</accession>
<protein>
    <submittedName>
        <fullName evidence="2">BNR/Asp-box repeat containing protein</fullName>
    </submittedName>
</protein>
<dbReference type="PATRIC" id="fig|28087.4.peg.596"/>
<dbReference type="Pfam" id="PF02012">
    <property type="entry name" value="BNR"/>
    <property type="match status" value="2"/>
</dbReference>
<reference evidence="2 3" key="1">
    <citation type="submission" date="2015-11" db="EMBL/GenBank/DDBJ databases">
        <title>Genomic analysis of 38 Legionella species identifies large and diverse effector repertoires.</title>
        <authorList>
            <person name="Burstein D."/>
            <person name="Amaro F."/>
            <person name="Zusman T."/>
            <person name="Lifshitz Z."/>
            <person name="Cohen O."/>
            <person name="Gilbert J.A."/>
            <person name="Pupko T."/>
            <person name="Shuman H.A."/>
            <person name="Segal G."/>
        </authorList>
    </citation>
    <scope>NUCLEOTIDE SEQUENCE [LARGE SCALE GENOMIC DNA]</scope>
    <source>
        <strain evidence="2 3">Mt.St.Helens-4</strain>
    </source>
</reference>
<feature type="signal peptide" evidence="1">
    <location>
        <begin position="1"/>
        <end position="26"/>
    </location>
</feature>
<name>A0A0W0YRZ0_9GAMM</name>
<dbReference type="RefSeq" id="WP_027271504.1">
    <property type="nucleotide sequence ID" value="NZ_CAAAJE010000019.1"/>
</dbReference>
<keyword evidence="1" id="KW-0732">Signal</keyword>
<evidence type="ECO:0000313" key="2">
    <source>
        <dbReference type="EMBL" id="KTD59645.1"/>
    </source>
</evidence>
<dbReference type="eggNOG" id="ENOG5033N1Y">
    <property type="taxonomic scope" value="Bacteria"/>
</dbReference>
<dbReference type="CDD" id="cd15482">
    <property type="entry name" value="Sialidase_non-viral"/>
    <property type="match status" value="1"/>
</dbReference>
<dbReference type="InterPro" id="IPR015943">
    <property type="entry name" value="WD40/YVTN_repeat-like_dom_sf"/>
</dbReference>
<dbReference type="InterPro" id="IPR002860">
    <property type="entry name" value="BNR_rpt"/>
</dbReference>
<feature type="chain" id="PRO_5006917909" evidence="1">
    <location>
        <begin position="27"/>
        <end position="562"/>
    </location>
</feature>
<sequence length="562" mass="59178">MYKKINLPVLLFSNAVFLLATNQSFAGANFTIIPDQQEIFPVSVYPGGIVSAYYTVTNQTRTMRKGYKIQAQPATVTQNSTNPNYCSNPVKLNGNASCTLQLDISGEAKSGFALCNGSSCTTASVPLNVSLQTTVTVGSYLNSSGGLAPLGYYDGGIDWKLSSPLALPADVIQSPAQQNSFLNSIYCNRKVHYCAAVGAYTNNAGGPNTFAPLSYFSTDNGAHWRLSSTLPLPSDVSMPADNQISILLGVTSTSSEEPHYAAVGYYDDNTGGTSVLSYISKNGGEQWELSEPLPLPSDVITPSSRQNNLLYGISCDPTGELCSAIGSYKNINTSTVPLSYTSTNQGHSWTLSQVPLPVPTDAPSQNQQKSVLQGISCNGGGHCAAVGYYYNTSTGIAPLSYISNDGGVTWQLSLMLPLPDDVITPSRRQKTYLNGVFCGRTGLSCSAVGYYTNSAGTVAPLSYTSVDGGYSWTVSSSTLPLPSDAATGSLSNAGLFSVICDAAKGLCNAVGYYTKMGATTGYFPLSYTSTDGGITWAVNPNGLNLPVDAAQVRQTARLNSVN</sequence>
<dbReference type="InterPro" id="IPR036278">
    <property type="entry name" value="Sialidase_sf"/>
</dbReference>
<gene>
    <name evidence="2" type="ORF">Lsai_0556</name>
</gene>
<dbReference type="Proteomes" id="UP000054621">
    <property type="component" value="Unassembled WGS sequence"/>
</dbReference>